<reference evidence="2" key="1">
    <citation type="journal article" date="2020" name="Stud. Mycol.">
        <title>101 Dothideomycetes genomes: a test case for predicting lifestyles and emergence of pathogens.</title>
        <authorList>
            <person name="Haridas S."/>
            <person name="Albert R."/>
            <person name="Binder M."/>
            <person name="Bloem J."/>
            <person name="Labutti K."/>
            <person name="Salamov A."/>
            <person name="Andreopoulos B."/>
            <person name="Baker S."/>
            <person name="Barry K."/>
            <person name="Bills G."/>
            <person name="Bluhm B."/>
            <person name="Cannon C."/>
            <person name="Castanera R."/>
            <person name="Culley D."/>
            <person name="Daum C."/>
            <person name="Ezra D."/>
            <person name="Gonzalez J."/>
            <person name="Henrissat B."/>
            <person name="Kuo A."/>
            <person name="Liang C."/>
            <person name="Lipzen A."/>
            <person name="Lutzoni F."/>
            <person name="Magnuson J."/>
            <person name="Mondo S."/>
            <person name="Nolan M."/>
            <person name="Ohm R."/>
            <person name="Pangilinan J."/>
            <person name="Park H.-J."/>
            <person name="Ramirez L."/>
            <person name="Alfaro M."/>
            <person name="Sun H."/>
            <person name="Tritt A."/>
            <person name="Yoshinaga Y."/>
            <person name="Zwiers L.-H."/>
            <person name="Turgeon B."/>
            <person name="Goodwin S."/>
            <person name="Spatafora J."/>
            <person name="Crous P."/>
            <person name="Grigoriev I."/>
        </authorList>
    </citation>
    <scope>NUCLEOTIDE SEQUENCE</scope>
    <source>
        <strain evidence="2">CBS 279.74</strain>
    </source>
</reference>
<name>A0A6G1KEU8_9PLEO</name>
<dbReference type="EMBL" id="MU005768">
    <property type="protein sequence ID" value="KAF2710961.1"/>
    <property type="molecule type" value="Genomic_DNA"/>
</dbReference>
<organism evidence="2 3">
    <name type="scientific">Pleomassaria siparia CBS 279.74</name>
    <dbReference type="NCBI Taxonomy" id="1314801"/>
    <lineage>
        <taxon>Eukaryota</taxon>
        <taxon>Fungi</taxon>
        <taxon>Dikarya</taxon>
        <taxon>Ascomycota</taxon>
        <taxon>Pezizomycotina</taxon>
        <taxon>Dothideomycetes</taxon>
        <taxon>Pleosporomycetidae</taxon>
        <taxon>Pleosporales</taxon>
        <taxon>Pleomassariaceae</taxon>
        <taxon>Pleomassaria</taxon>
    </lineage>
</organism>
<feature type="region of interest" description="Disordered" evidence="1">
    <location>
        <begin position="480"/>
        <end position="540"/>
    </location>
</feature>
<feature type="compositionally biased region" description="Basic and acidic residues" evidence="1">
    <location>
        <begin position="317"/>
        <end position="330"/>
    </location>
</feature>
<proteinExistence type="predicted"/>
<dbReference type="OrthoDB" id="3684005at2759"/>
<feature type="region of interest" description="Disordered" evidence="1">
    <location>
        <begin position="249"/>
        <end position="285"/>
    </location>
</feature>
<feature type="region of interest" description="Disordered" evidence="1">
    <location>
        <begin position="317"/>
        <end position="339"/>
    </location>
</feature>
<sequence length="550" mass="61248">MSTSAPIKPESANTAKLSSSLSHPMVFDWLQNPDPPPFGKYTRIQPTEAPKWVPPTEHVVVEREPRVRAIDMTRTESGQGGADLWQHGIVQGGIILDMIEYLRTESSAIESDQTLSHWLETLYIRPFATVNRLDGLVVRSALDMSILIHAHSRYTSIFPMPEDSHLPPRRLWVPGWEPTYVLPPRPREQVLKPVVDKAPRGVFVRLEMGGQRQGKCWGKVKDAWGWMREIWSADAPAPIVPQARKKLPNMLPPEKRTAQGQNTKPRKRNMRDGSRLNVRPNDFSNMHGPSDLLTLEERYGVKPIIFIPSFQPALTDRESTPADPFAERGPPRVPQPTYHAPAIYQPKTFRIGIIESKIDGKLQIKNQTLPPGTNYTLRPVLSPDGTLTSEASTISLDRAMTASSPFSDGRAESEEQTQILFDMKKNSVGVSNDDMEIMNDPLPTGDQDGVTQNSPVYESEHHFLSDSLHSGLSARSVSLPVQHTDHPTSECPNPDPFSSDYKVDYDNEESDLGSRDMDISMDSSNGSGGRDRSRAVAGGESDIVLLGYNV</sequence>
<evidence type="ECO:0000313" key="2">
    <source>
        <dbReference type="EMBL" id="KAF2710961.1"/>
    </source>
</evidence>
<accession>A0A6G1KEU8</accession>
<evidence type="ECO:0000256" key="1">
    <source>
        <dbReference type="SAM" id="MobiDB-lite"/>
    </source>
</evidence>
<dbReference type="AlphaFoldDB" id="A0A6G1KEU8"/>
<dbReference type="Proteomes" id="UP000799428">
    <property type="component" value="Unassembled WGS sequence"/>
</dbReference>
<gene>
    <name evidence="2" type="ORF">K504DRAFT_453984</name>
</gene>
<evidence type="ECO:0000313" key="3">
    <source>
        <dbReference type="Proteomes" id="UP000799428"/>
    </source>
</evidence>
<keyword evidence="3" id="KW-1185">Reference proteome</keyword>
<protein>
    <submittedName>
        <fullName evidence="2">Uncharacterized protein</fullName>
    </submittedName>
</protein>